<organism evidence="1">
    <name type="scientific">Marseillevirus sp</name>
    <dbReference type="NCBI Taxonomy" id="2809551"/>
    <lineage>
        <taxon>Viruses</taxon>
        <taxon>Varidnaviria</taxon>
        <taxon>Bamfordvirae</taxon>
        <taxon>Nucleocytoviricota</taxon>
        <taxon>Megaviricetes</taxon>
        <taxon>Pimascovirales</taxon>
        <taxon>Pimascovirales incertae sedis</taxon>
        <taxon>Marseilleviridae</taxon>
        <taxon>Marseillevirus</taxon>
    </lineage>
</organism>
<proteinExistence type="predicted"/>
<gene>
    <name evidence="1" type="ORF">MarDSR_119</name>
</gene>
<name>A0AA96IXY1_9VIRU</name>
<dbReference type="SUPFAM" id="SSF82185">
    <property type="entry name" value="Histone H3 K4-specific methyltransferase SET7/9 N-terminal domain"/>
    <property type="match status" value="1"/>
</dbReference>
<dbReference type="Pfam" id="PF07661">
    <property type="entry name" value="MORN_2"/>
    <property type="match status" value="1"/>
</dbReference>
<reference evidence="1" key="1">
    <citation type="submission" date="2023-07" db="EMBL/GenBank/DDBJ databases">
        <authorList>
            <person name="Xia Y."/>
        </authorList>
    </citation>
    <scope>NUCLEOTIDE SEQUENCE</scope>
    <source>
        <strain evidence="1">E</strain>
    </source>
</reference>
<dbReference type="InterPro" id="IPR011652">
    <property type="entry name" value="MORN_2"/>
</dbReference>
<dbReference type="Gene3D" id="2.20.110.10">
    <property type="entry name" value="Histone H3 K4-specific methyltransferase SET7/9 N-terminal domain"/>
    <property type="match status" value="1"/>
</dbReference>
<sequence>MQKYLRTKERFIFLSCIDKKDYEEEKARMAQQKHEIFPEGKRVYFTLPNGDLHGKLSYFWSDGIKSSECMFVDGKKHGLEKTWDKHGQLLSETNWRGGKKHGQEIFWRDSRIKSFGHWENGQKHGEHVHIFFELAIQKIFYDKGKVLKEIIL</sequence>
<evidence type="ECO:0000313" key="1">
    <source>
        <dbReference type="EMBL" id="WNL50158.1"/>
    </source>
</evidence>
<accession>A0AA96IXY1</accession>
<protein>
    <submittedName>
        <fullName evidence="1">MORN repeat containing protein</fullName>
    </submittedName>
</protein>
<dbReference type="EMBL" id="OR343189">
    <property type="protein sequence ID" value="WNL50158.1"/>
    <property type="molecule type" value="Genomic_DNA"/>
</dbReference>